<keyword evidence="2 4" id="KW-0547">Nucleotide-binding</keyword>
<proteinExistence type="predicted"/>
<sequence>MSEYAEKTLFFVGGGAEALPGIEKARDLGLHVVVSDLNPDAPGMLAAHDQLVASTYDVATTLSVAKRYHREVRRIDGVMCLATDVPLTVAAVAAELGLPGIPVAVAARAMDKLAMKRQFAMDGVAIPWFSPADSARHLHELVAEQGLPLVLKPVDSRGGRGVQRLTPDVDLTAAYARALGHSPTSRVMVERYLPGPQISTESIILDGECHTPGFADRNYEFIDRYAPNFIENGGTMPSCLPGSTREAVLDLVRQAAASLGVTRGVVKGDLVVSAGKPYVIELAARLSGGWFCTHEIPLNVGVDLVLAVIRLSLGLPVTASSLQPRYERGVALRLLFPQPGRVIAIEGEQSARAMPGVAMVRVAVRPGDIVVQPTDSNASAGMVIAVAEERDEAARRAEAAIRTIRVRTEPV</sequence>
<dbReference type="Gene3D" id="3.40.50.20">
    <property type="match status" value="1"/>
</dbReference>
<dbReference type="Pfam" id="PF18130">
    <property type="entry name" value="ATPgrasp_N"/>
    <property type="match status" value="1"/>
</dbReference>
<evidence type="ECO:0000256" key="2">
    <source>
        <dbReference type="ARBA" id="ARBA00022741"/>
    </source>
</evidence>
<gene>
    <name evidence="6" type="ORF">FL622_07280</name>
</gene>
<evidence type="ECO:0000256" key="4">
    <source>
        <dbReference type="PROSITE-ProRule" id="PRU00409"/>
    </source>
</evidence>
<dbReference type="InterPro" id="IPR011761">
    <property type="entry name" value="ATP-grasp"/>
</dbReference>
<dbReference type="Gene3D" id="3.30.470.20">
    <property type="entry name" value="ATP-grasp fold, B domain"/>
    <property type="match status" value="1"/>
</dbReference>
<dbReference type="OrthoDB" id="24041at2"/>
<dbReference type="AlphaFoldDB" id="A0A550JGP3"/>
<dbReference type="InterPro" id="IPR003806">
    <property type="entry name" value="ATP-grasp_PylC-type"/>
</dbReference>
<accession>A0A550JGP3</accession>
<dbReference type="InterPro" id="IPR016185">
    <property type="entry name" value="PreATP-grasp_dom_sf"/>
</dbReference>
<dbReference type="InterPro" id="IPR041472">
    <property type="entry name" value="BL00235/CARNS1_N"/>
</dbReference>
<dbReference type="Gene3D" id="3.30.1490.20">
    <property type="entry name" value="ATP-grasp fold, A domain"/>
    <property type="match status" value="1"/>
</dbReference>
<organism evidence="6 7">
    <name type="scientific">Trichloromonas acetexigens</name>
    <dbReference type="NCBI Taxonomy" id="38815"/>
    <lineage>
        <taxon>Bacteria</taxon>
        <taxon>Pseudomonadati</taxon>
        <taxon>Thermodesulfobacteriota</taxon>
        <taxon>Desulfuromonadia</taxon>
        <taxon>Desulfuromonadales</taxon>
        <taxon>Trichloromonadaceae</taxon>
        <taxon>Trichloromonas</taxon>
    </lineage>
</organism>
<dbReference type="GO" id="GO:0016874">
    <property type="term" value="F:ligase activity"/>
    <property type="evidence" value="ECO:0007669"/>
    <property type="project" value="UniProtKB-KW"/>
</dbReference>
<dbReference type="Proteomes" id="UP000317155">
    <property type="component" value="Unassembled WGS sequence"/>
</dbReference>
<dbReference type="SUPFAM" id="SSF52440">
    <property type="entry name" value="PreATP-grasp domain"/>
    <property type="match status" value="1"/>
</dbReference>
<evidence type="ECO:0000256" key="3">
    <source>
        <dbReference type="ARBA" id="ARBA00022840"/>
    </source>
</evidence>
<name>A0A550JGP3_9BACT</name>
<dbReference type="InterPro" id="IPR013815">
    <property type="entry name" value="ATP_grasp_subdomain_1"/>
</dbReference>
<dbReference type="PANTHER" id="PTHR43585">
    <property type="entry name" value="FUMIPYRROLE BIOSYNTHESIS PROTEIN C"/>
    <property type="match status" value="1"/>
</dbReference>
<dbReference type="GO" id="GO:0005524">
    <property type="term" value="F:ATP binding"/>
    <property type="evidence" value="ECO:0007669"/>
    <property type="project" value="UniProtKB-UniRule"/>
</dbReference>
<dbReference type="InterPro" id="IPR052032">
    <property type="entry name" value="ATP-dep_AA_Ligase"/>
</dbReference>
<evidence type="ECO:0000313" key="6">
    <source>
        <dbReference type="EMBL" id="TRO82372.1"/>
    </source>
</evidence>
<protein>
    <submittedName>
        <fullName evidence="6">ATP-grasp domain-containing protein</fullName>
    </submittedName>
</protein>
<dbReference type="RefSeq" id="WP_092057424.1">
    <property type="nucleotide sequence ID" value="NZ_FOJJ01000034.1"/>
</dbReference>
<reference evidence="6 7" key="1">
    <citation type="submission" date="2019-07" db="EMBL/GenBank/DDBJ databases">
        <title>Insights of Desulfuromonas acetexigens electromicrobiology.</title>
        <authorList>
            <person name="Katuri K."/>
            <person name="Sapireddy V."/>
            <person name="Shaw D.R."/>
            <person name="Saikaly P."/>
        </authorList>
    </citation>
    <scope>NUCLEOTIDE SEQUENCE [LARGE SCALE GENOMIC DNA]</scope>
    <source>
        <strain evidence="6 7">2873</strain>
    </source>
</reference>
<dbReference type="SUPFAM" id="SSF56059">
    <property type="entry name" value="Glutathione synthetase ATP-binding domain-like"/>
    <property type="match status" value="1"/>
</dbReference>
<keyword evidence="7" id="KW-1185">Reference proteome</keyword>
<keyword evidence="3 4" id="KW-0067">ATP-binding</keyword>
<comment type="caution">
    <text evidence="6">The sequence shown here is derived from an EMBL/GenBank/DDBJ whole genome shotgun (WGS) entry which is preliminary data.</text>
</comment>
<dbReference type="PANTHER" id="PTHR43585:SF2">
    <property type="entry name" value="ATP-GRASP ENZYME FSQD"/>
    <property type="match status" value="1"/>
</dbReference>
<dbReference type="Pfam" id="PF18603">
    <property type="entry name" value="LAL_C2"/>
    <property type="match status" value="1"/>
</dbReference>
<dbReference type="PROSITE" id="PS50975">
    <property type="entry name" value="ATP_GRASP"/>
    <property type="match status" value="1"/>
</dbReference>
<evidence type="ECO:0000256" key="1">
    <source>
        <dbReference type="ARBA" id="ARBA00022598"/>
    </source>
</evidence>
<keyword evidence="1" id="KW-0436">Ligase</keyword>
<feature type="domain" description="ATP-grasp" evidence="5">
    <location>
        <begin position="116"/>
        <end position="313"/>
    </location>
</feature>
<dbReference type="EMBL" id="VJVV01000004">
    <property type="protein sequence ID" value="TRO82372.1"/>
    <property type="molecule type" value="Genomic_DNA"/>
</dbReference>
<dbReference type="InterPro" id="IPR040570">
    <property type="entry name" value="LAL_C2"/>
</dbReference>
<evidence type="ECO:0000259" key="5">
    <source>
        <dbReference type="PROSITE" id="PS50975"/>
    </source>
</evidence>
<dbReference type="Pfam" id="PF02655">
    <property type="entry name" value="ATP-grasp_3"/>
    <property type="match status" value="1"/>
</dbReference>
<evidence type="ECO:0000313" key="7">
    <source>
        <dbReference type="Proteomes" id="UP000317155"/>
    </source>
</evidence>
<dbReference type="GO" id="GO:0046872">
    <property type="term" value="F:metal ion binding"/>
    <property type="evidence" value="ECO:0007669"/>
    <property type="project" value="InterPro"/>
</dbReference>